<keyword evidence="2" id="KW-1185">Reference proteome</keyword>
<accession>A0ABP0R9S5</accession>
<comment type="caution">
    <text evidence="1">The sequence shown here is derived from an EMBL/GenBank/DDBJ whole genome shotgun (WGS) entry which is preliminary data.</text>
</comment>
<dbReference type="GO" id="GO:0016301">
    <property type="term" value="F:kinase activity"/>
    <property type="evidence" value="ECO:0007669"/>
    <property type="project" value="UniProtKB-KW"/>
</dbReference>
<dbReference type="Proteomes" id="UP001642464">
    <property type="component" value="Unassembled WGS sequence"/>
</dbReference>
<evidence type="ECO:0000313" key="1">
    <source>
        <dbReference type="EMBL" id="CAK9097033.1"/>
    </source>
</evidence>
<sequence>MSDAHKYNFVCEHVEEASQMTKEFLLTVYSKGNGNPNELSLYDTKSKRLFLKRGVYDQDGAFRLEDLFIGAEVTVCARKMKIVSFADKPTEALFQKNSAQVYTVISGAATTQLATLFLAAYEMGFTIKRVKTLADAGEMAVHLELVGLVSQSTVEITVVLTCASKTVRISAGELTVMRTDLTKPPASVEFSLAKDRDSMFGRRRFEAAEQRSSEVVR</sequence>
<name>A0ABP0R9S5_9DINO</name>
<organism evidence="1 2">
    <name type="scientific">Durusdinium trenchii</name>
    <dbReference type="NCBI Taxonomy" id="1381693"/>
    <lineage>
        <taxon>Eukaryota</taxon>
        <taxon>Sar</taxon>
        <taxon>Alveolata</taxon>
        <taxon>Dinophyceae</taxon>
        <taxon>Suessiales</taxon>
        <taxon>Symbiodiniaceae</taxon>
        <taxon>Durusdinium</taxon>
    </lineage>
</organism>
<keyword evidence="1" id="KW-0808">Transferase</keyword>
<evidence type="ECO:0000313" key="2">
    <source>
        <dbReference type="Proteomes" id="UP001642464"/>
    </source>
</evidence>
<gene>
    <name evidence="1" type="ORF">SCF082_LOCUS45538</name>
</gene>
<keyword evidence="1" id="KW-0418">Kinase</keyword>
<protein>
    <submittedName>
        <fullName evidence="1">Nucleoside diphosphate kinase 7 (NDK 7) (NDP kinase 7) (Nm23-H7)</fullName>
    </submittedName>
</protein>
<reference evidence="1 2" key="1">
    <citation type="submission" date="2024-02" db="EMBL/GenBank/DDBJ databases">
        <authorList>
            <person name="Chen Y."/>
            <person name="Shah S."/>
            <person name="Dougan E. K."/>
            <person name="Thang M."/>
            <person name="Chan C."/>
        </authorList>
    </citation>
    <scope>NUCLEOTIDE SEQUENCE [LARGE SCALE GENOMIC DNA]</scope>
</reference>
<dbReference type="EMBL" id="CAXAMM010041051">
    <property type="protein sequence ID" value="CAK9097033.1"/>
    <property type="molecule type" value="Genomic_DNA"/>
</dbReference>
<proteinExistence type="predicted"/>